<protein>
    <submittedName>
        <fullName evidence="5">DUF916 and DUF3324 domain-containing protein</fullName>
    </submittedName>
</protein>
<dbReference type="InterPro" id="IPR010317">
    <property type="entry name" value="WxLIP_PGBD"/>
</dbReference>
<dbReference type="Pfam" id="PF06030">
    <property type="entry name" value="WxLIP_PGBD"/>
    <property type="match status" value="1"/>
</dbReference>
<feature type="transmembrane region" description="Helical" evidence="2">
    <location>
        <begin position="328"/>
        <end position="350"/>
    </location>
</feature>
<reference evidence="5 6" key="1">
    <citation type="submission" date="2021-03" db="EMBL/GenBank/DDBJ databases">
        <title>Enterococcal diversity collection.</title>
        <authorList>
            <person name="Gilmore M.S."/>
            <person name="Schwartzman J."/>
            <person name="Van Tyne D."/>
            <person name="Martin M."/>
            <person name="Earl A.M."/>
            <person name="Manson A.L."/>
            <person name="Straub T."/>
            <person name="Salamzade R."/>
            <person name="Saavedra J."/>
            <person name="Lebreton F."/>
            <person name="Prichula J."/>
            <person name="Schaufler K."/>
            <person name="Gaca A."/>
            <person name="Sgardioli B."/>
            <person name="Wagenaar J."/>
            <person name="Strong T."/>
        </authorList>
    </citation>
    <scope>NUCLEOTIDE SEQUENCE [LARGE SCALE GENOMIC DNA]</scope>
    <source>
        <strain evidence="5 6">DIV0869a</strain>
    </source>
</reference>
<feature type="compositionally biased region" description="Basic residues" evidence="1">
    <location>
        <begin position="355"/>
        <end position="371"/>
    </location>
</feature>
<dbReference type="RefSeq" id="WP_207111898.1">
    <property type="nucleotide sequence ID" value="NZ_JAFLWD010000011.1"/>
</dbReference>
<name>A0ABS3GX15_9ENTE</name>
<feature type="region of interest" description="Disordered" evidence="1">
    <location>
        <begin position="355"/>
        <end position="404"/>
    </location>
</feature>
<feature type="domain" description="WxL Interacting Protein host binding" evidence="4">
    <location>
        <begin position="178"/>
        <end position="315"/>
    </location>
</feature>
<accession>A0ABS3GX15</accession>
<keyword evidence="2" id="KW-0472">Membrane</keyword>
<feature type="compositionally biased region" description="Polar residues" evidence="1">
    <location>
        <begin position="394"/>
        <end position="404"/>
    </location>
</feature>
<dbReference type="Proteomes" id="UP000664632">
    <property type="component" value="Unassembled WGS sequence"/>
</dbReference>
<evidence type="ECO:0000313" key="6">
    <source>
        <dbReference type="Proteomes" id="UP000664632"/>
    </source>
</evidence>
<dbReference type="Pfam" id="PF11797">
    <property type="entry name" value="WxLIP_HBD"/>
    <property type="match status" value="1"/>
</dbReference>
<dbReference type="InterPro" id="IPR021759">
    <property type="entry name" value="WxLIP_HBD"/>
</dbReference>
<dbReference type="EMBL" id="JAFLWD010000011">
    <property type="protein sequence ID" value="MBO0439813.1"/>
    <property type="molecule type" value="Genomic_DNA"/>
</dbReference>
<feature type="compositionally biased region" description="Polar residues" evidence="1">
    <location>
        <begin position="377"/>
        <end position="386"/>
    </location>
</feature>
<keyword evidence="6" id="KW-1185">Reference proteome</keyword>
<evidence type="ECO:0000259" key="4">
    <source>
        <dbReference type="Pfam" id="PF11797"/>
    </source>
</evidence>
<comment type="caution">
    <text evidence="5">The sequence shown here is derived from an EMBL/GenBank/DDBJ whole genome shotgun (WGS) entry which is preliminary data.</text>
</comment>
<keyword evidence="2" id="KW-1133">Transmembrane helix</keyword>
<organism evidence="5 6">
    <name type="scientific">Candidatus Enterococcus ikei</name>
    <dbReference type="NCBI Taxonomy" id="2815326"/>
    <lineage>
        <taxon>Bacteria</taxon>
        <taxon>Bacillati</taxon>
        <taxon>Bacillota</taxon>
        <taxon>Bacilli</taxon>
        <taxon>Lactobacillales</taxon>
        <taxon>Enterococcaceae</taxon>
        <taxon>Enterococcus</taxon>
    </lineage>
</organism>
<keyword evidence="2" id="KW-0812">Transmembrane</keyword>
<evidence type="ECO:0000256" key="1">
    <source>
        <dbReference type="SAM" id="MobiDB-lite"/>
    </source>
</evidence>
<feature type="domain" description="WxL Interacting Protein peptidoglycan binding" evidence="3">
    <location>
        <begin position="44"/>
        <end position="161"/>
    </location>
</feature>
<sequence length="404" mass="44758">MQNVTQKIHTSFVKKSFILICLIATICFFIPANVYAEGEESNLSVKAELPDNQLTKDAGYYDLEVKPGQTQELTLKVYNMGDKETTAKIEINPAYTGASGSFVYALDASKRDESMKIPLSDIAKTDEFISIPAKSEADVKINLTIPTEPFEGIIYGGIRVTDAEGEKEGNSKSEKEDSGFSIANKYAYTIAMRIRENEELPKSDLKVKKIVASQVVGRNAVKVNLQNPTPTIIDKVTYDAKIMKKGSSDVLHEHKVNDYRVAPNTNFDYAISWDNKPFEAGSYQLEMTAKSEVTGQTWNFKQNFTISAKEAKELNDKAVDLEKDYTKYIIYGAIGAAILLLLIIILLVTLSKKRKKKQRRKKGKGKRPANKKGKEASNGSGKQSSGAKRKPAGKSSTPSGKRKR</sequence>
<evidence type="ECO:0000256" key="2">
    <source>
        <dbReference type="SAM" id="Phobius"/>
    </source>
</evidence>
<proteinExistence type="predicted"/>
<evidence type="ECO:0000259" key="3">
    <source>
        <dbReference type="Pfam" id="PF06030"/>
    </source>
</evidence>
<evidence type="ECO:0000313" key="5">
    <source>
        <dbReference type="EMBL" id="MBO0439813.1"/>
    </source>
</evidence>
<gene>
    <name evidence="5" type="ORF">JZO69_05545</name>
</gene>